<proteinExistence type="predicted"/>
<dbReference type="AlphaFoldDB" id="A0A4S4FAE5"/>
<dbReference type="EMBL" id="SSTF01000006">
    <property type="protein sequence ID" value="THG26949.1"/>
    <property type="molecule type" value="Genomic_DNA"/>
</dbReference>
<dbReference type="RefSeq" id="WP_136511060.1">
    <property type="nucleotide sequence ID" value="NZ_SSTF01000006.1"/>
</dbReference>
<evidence type="ECO:0008006" key="4">
    <source>
        <dbReference type="Google" id="ProtNLM"/>
    </source>
</evidence>
<accession>A0A4S4FAE5</accession>
<protein>
    <recommendedName>
        <fullName evidence="4">Lipoprotein</fullName>
    </recommendedName>
</protein>
<keyword evidence="1" id="KW-0732">Signal</keyword>
<feature type="signal peptide" evidence="1">
    <location>
        <begin position="1"/>
        <end position="27"/>
    </location>
</feature>
<evidence type="ECO:0000256" key="1">
    <source>
        <dbReference type="SAM" id="SignalP"/>
    </source>
</evidence>
<gene>
    <name evidence="2" type="ORF">E5991_03045</name>
</gene>
<organism evidence="2 3">
    <name type="scientific">Bifidobacterium pseudolongum</name>
    <dbReference type="NCBI Taxonomy" id="1694"/>
    <lineage>
        <taxon>Bacteria</taxon>
        <taxon>Bacillati</taxon>
        <taxon>Actinomycetota</taxon>
        <taxon>Actinomycetes</taxon>
        <taxon>Bifidobacteriales</taxon>
        <taxon>Bifidobacteriaceae</taxon>
        <taxon>Bifidobacterium</taxon>
    </lineage>
</organism>
<dbReference type="Proteomes" id="UP000306798">
    <property type="component" value="Unassembled WGS sequence"/>
</dbReference>
<evidence type="ECO:0000313" key="3">
    <source>
        <dbReference type="Proteomes" id="UP000306798"/>
    </source>
</evidence>
<comment type="caution">
    <text evidence="2">The sequence shown here is derived from an EMBL/GenBank/DDBJ whole genome shotgun (WGS) entry which is preliminary data.</text>
</comment>
<reference evidence="2 3" key="1">
    <citation type="submission" date="2019-04" db="EMBL/GenBank/DDBJ databases">
        <title>Microbes associate with the intestines of laboratory mice.</title>
        <authorList>
            <person name="Navarre W."/>
            <person name="Wong E."/>
            <person name="Huang K.C."/>
            <person name="Tropini C."/>
            <person name="Ng K."/>
            <person name="Yu B."/>
        </authorList>
    </citation>
    <scope>NUCLEOTIDE SEQUENCE [LARGE SCALE GENOMIC DNA]</scope>
    <source>
        <strain evidence="2 3">NM87_A27A</strain>
    </source>
</reference>
<evidence type="ECO:0000313" key="2">
    <source>
        <dbReference type="EMBL" id="THG26949.1"/>
    </source>
</evidence>
<sequence length="182" mass="19627">MRHARYAHKVCAGVLAALMAVPFAGCAQHSAQEPTSSSTVTVDSETAHEEALWDAVRTEFTPEALRAYVEYTQGDKAGKFLGSALVEGRETFPIAKAGGTADSMYAITYYCDPKHDAPFSIGMQKGEHYHQMMYVEGCPAKGDTGTIAGPEKQFPDATGVTIDAEDGRVIAVAYEIKENQEN</sequence>
<name>A0A4S4FAE5_9BIFI</name>
<feature type="chain" id="PRO_5039443984" description="Lipoprotein" evidence="1">
    <location>
        <begin position="28"/>
        <end position="182"/>
    </location>
</feature>